<dbReference type="InterPro" id="IPR024080">
    <property type="entry name" value="Neurolysin/TOP_N"/>
</dbReference>
<dbReference type="OMA" id="KNFQSAM"/>
<organism evidence="9 10">
    <name type="scientific">Protomyces lactucae-debilis</name>
    <dbReference type="NCBI Taxonomy" id="2754530"/>
    <lineage>
        <taxon>Eukaryota</taxon>
        <taxon>Fungi</taxon>
        <taxon>Dikarya</taxon>
        <taxon>Ascomycota</taxon>
        <taxon>Taphrinomycotina</taxon>
        <taxon>Taphrinomycetes</taxon>
        <taxon>Taphrinales</taxon>
        <taxon>Protomycetaceae</taxon>
        <taxon>Protomyces</taxon>
    </lineage>
</organism>
<evidence type="ECO:0000256" key="1">
    <source>
        <dbReference type="ARBA" id="ARBA00006040"/>
    </source>
</evidence>
<keyword evidence="10" id="KW-1185">Reference proteome</keyword>
<evidence type="ECO:0000256" key="2">
    <source>
        <dbReference type="ARBA" id="ARBA00022670"/>
    </source>
</evidence>
<evidence type="ECO:0000256" key="7">
    <source>
        <dbReference type="RuleBase" id="RU003435"/>
    </source>
</evidence>
<comment type="cofactor">
    <cofactor evidence="7">
        <name>Zn(2+)</name>
        <dbReference type="ChEBI" id="CHEBI:29105"/>
    </cofactor>
    <text evidence="7">Binds 1 zinc ion.</text>
</comment>
<dbReference type="Pfam" id="PF01432">
    <property type="entry name" value="Peptidase_M3"/>
    <property type="match status" value="1"/>
</dbReference>
<reference evidence="9 10" key="1">
    <citation type="submission" date="2016-07" db="EMBL/GenBank/DDBJ databases">
        <title>Pervasive Adenine N6-methylation of Active Genes in Fungi.</title>
        <authorList>
            <consortium name="DOE Joint Genome Institute"/>
            <person name="Mondo S.J."/>
            <person name="Dannebaum R.O."/>
            <person name="Kuo R.C."/>
            <person name="Labutti K."/>
            <person name="Haridas S."/>
            <person name="Kuo A."/>
            <person name="Salamov A."/>
            <person name="Ahrendt S.R."/>
            <person name="Lipzen A."/>
            <person name="Sullivan W."/>
            <person name="Andreopoulos W.B."/>
            <person name="Clum A."/>
            <person name="Lindquist E."/>
            <person name="Daum C."/>
            <person name="Ramamoorthy G.K."/>
            <person name="Gryganskyi A."/>
            <person name="Culley D."/>
            <person name="Magnuson J.K."/>
            <person name="James T.Y."/>
            <person name="O'Malley M.A."/>
            <person name="Stajich J.E."/>
            <person name="Spatafora J.W."/>
            <person name="Visel A."/>
            <person name="Grigoriev I.V."/>
        </authorList>
    </citation>
    <scope>NUCLEOTIDE SEQUENCE [LARGE SCALE GENOMIC DNA]</scope>
    <source>
        <strain evidence="9 10">12-1054</strain>
    </source>
</reference>
<sequence length="726" mass="81927">MSTVSFHRRLLAAFSVSLLFAIIFSVRYLSIDSILPAQLSGSSIWKTKGTSIDVAPVTTAPSLFSTPPQAPINFSLSAEQIHSAAEKLIREAQAAHDEIASSKVADFSKVVKPLAEVQSDFLRNGHLTFLYTVSADESVRNASTQAEQDIMDWMADAEMREDHFHLVQQVVDAGLQDLDEEDARLATFMVRDGHARGLSLNVTLRNRLIQIEKESVTVQLAFERALANNDDALWFTDLELDGVPRDLVESWQSNADGKHKMTFAYPHYFPVMSYCRNATTRKAAARTYQSRCPNNTDLLIEMLALRREASDILGFSNTADHLLQDSMAKDSPRVLDFLNTLKTAIASSRDKDLEQLGKVKTDAGGQLPLYVWDTSFYDNTLLEQQYHVDAEKVAEYFELTNTMRGMLNMYEKLFSLHFVLLDETSNLWHADVQQYAVWRLDTGDFVGYIYFDLHPRENKFKHAASFSISPGFLERNGSRHYPSNAIVCNFSEPKDGKPSLLKHSEVETLFHELGHGIHALVGKTKYARFHAHTASDFMETPSTMLEYWVWHPEVLKHLSSHYLTDEPMPDSLMKDLIRTKHVLSSISNARQIGLATFDMRIHTAAEPFTKDQLTTLYNECLTDADGILRRDQSAGDVYTPGQGSFGHIMAGYAAGYYSYHWSRVFAADLYYGAGFNERPLDPELGARYRDEILAPGGSRDEEVMMERFLGRKPNNAAFLAELTDVQ</sequence>
<name>A0A1Y2F5U9_PROLT</name>
<keyword evidence="3 7" id="KW-0479">Metal-binding</keyword>
<keyword evidence="5 7" id="KW-0862">Zinc</keyword>
<evidence type="ECO:0000313" key="9">
    <source>
        <dbReference type="EMBL" id="ORY79037.1"/>
    </source>
</evidence>
<dbReference type="FunFam" id="3.40.390.10:FF:000074">
    <property type="entry name" value="Metalloprotease"/>
    <property type="match status" value="1"/>
</dbReference>
<dbReference type="EMBL" id="MCFI01000016">
    <property type="protein sequence ID" value="ORY79037.1"/>
    <property type="molecule type" value="Genomic_DNA"/>
</dbReference>
<keyword evidence="4 7" id="KW-0378">Hydrolase</keyword>
<dbReference type="Gene3D" id="1.10.1370.10">
    <property type="entry name" value="Neurolysin, domain 3"/>
    <property type="match status" value="1"/>
</dbReference>
<evidence type="ECO:0000259" key="8">
    <source>
        <dbReference type="Pfam" id="PF01432"/>
    </source>
</evidence>
<comment type="caution">
    <text evidence="9">The sequence shown here is derived from an EMBL/GenBank/DDBJ whole genome shotgun (WGS) entry which is preliminary data.</text>
</comment>
<evidence type="ECO:0000256" key="6">
    <source>
        <dbReference type="ARBA" id="ARBA00023049"/>
    </source>
</evidence>
<gene>
    <name evidence="9" type="ORF">BCR37DRAFT_382005</name>
</gene>
<dbReference type="SUPFAM" id="SSF55486">
    <property type="entry name" value="Metalloproteases ('zincins'), catalytic domain"/>
    <property type="match status" value="1"/>
</dbReference>
<proteinExistence type="inferred from homology"/>
<dbReference type="GO" id="GO:0005758">
    <property type="term" value="C:mitochondrial intermembrane space"/>
    <property type="evidence" value="ECO:0007669"/>
    <property type="project" value="TreeGrafter"/>
</dbReference>
<dbReference type="PANTHER" id="PTHR11804">
    <property type="entry name" value="PROTEASE M3 THIMET OLIGOPEPTIDASE-RELATED"/>
    <property type="match status" value="1"/>
</dbReference>
<dbReference type="InterPro" id="IPR045090">
    <property type="entry name" value="Pept_M3A_M3B"/>
</dbReference>
<accession>A0A1Y2F5U9</accession>
<dbReference type="Gene3D" id="1.20.1050.40">
    <property type="entry name" value="Endopeptidase. Chain P, domain 1"/>
    <property type="match status" value="1"/>
</dbReference>
<feature type="domain" description="Peptidase M3A/M3B catalytic" evidence="8">
    <location>
        <begin position="271"/>
        <end position="722"/>
    </location>
</feature>
<dbReference type="AlphaFoldDB" id="A0A1Y2F5U9"/>
<dbReference type="Proteomes" id="UP000193685">
    <property type="component" value="Unassembled WGS sequence"/>
</dbReference>
<evidence type="ECO:0000256" key="5">
    <source>
        <dbReference type="ARBA" id="ARBA00022833"/>
    </source>
</evidence>
<dbReference type="InterPro" id="IPR001567">
    <property type="entry name" value="Pept_M3A_M3B_dom"/>
</dbReference>
<protein>
    <submittedName>
        <fullName evidence="9">Zinc metalloendopeptidase</fullName>
    </submittedName>
</protein>
<dbReference type="Gene3D" id="3.40.390.10">
    <property type="entry name" value="Collagenase (Catalytic Domain)"/>
    <property type="match status" value="1"/>
</dbReference>
<evidence type="ECO:0000256" key="4">
    <source>
        <dbReference type="ARBA" id="ARBA00022801"/>
    </source>
</evidence>
<dbReference type="InterPro" id="IPR024079">
    <property type="entry name" value="MetalloPept_cat_dom_sf"/>
</dbReference>
<dbReference type="GO" id="GO:0006508">
    <property type="term" value="P:proteolysis"/>
    <property type="evidence" value="ECO:0007669"/>
    <property type="project" value="UniProtKB-KW"/>
</dbReference>
<keyword evidence="6 7" id="KW-0482">Metalloprotease</keyword>
<dbReference type="GO" id="GO:0046872">
    <property type="term" value="F:metal ion binding"/>
    <property type="evidence" value="ECO:0007669"/>
    <property type="project" value="UniProtKB-UniRule"/>
</dbReference>
<dbReference type="CDD" id="cd06455">
    <property type="entry name" value="M3A_TOP"/>
    <property type="match status" value="1"/>
</dbReference>
<dbReference type="GeneID" id="63786384"/>
<dbReference type="OrthoDB" id="534666at2759"/>
<comment type="similarity">
    <text evidence="1 7">Belongs to the peptidase M3 family.</text>
</comment>
<evidence type="ECO:0000256" key="3">
    <source>
        <dbReference type="ARBA" id="ARBA00022723"/>
    </source>
</evidence>
<evidence type="ECO:0000313" key="10">
    <source>
        <dbReference type="Proteomes" id="UP000193685"/>
    </source>
</evidence>
<dbReference type="InterPro" id="IPR024077">
    <property type="entry name" value="Neurolysin/TOP_dom2"/>
</dbReference>
<dbReference type="GO" id="GO:0004222">
    <property type="term" value="F:metalloendopeptidase activity"/>
    <property type="evidence" value="ECO:0007669"/>
    <property type="project" value="InterPro"/>
</dbReference>
<keyword evidence="2 7" id="KW-0645">Protease</keyword>
<dbReference type="PANTHER" id="PTHR11804:SF84">
    <property type="entry name" value="SACCHAROLYSIN"/>
    <property type="match status" value="1"/>
</dbReference>
<dbReference type="STRING" id="56484.A0A1Y2F5U9"/>
<dbReference type="GO" id="GO:0006518">
    <property type="term" value="P:peptide metabolic process"/>
    <property type="evidence" value="ECO:0007669"/>
    <property type="project" value="TreeGrafter"/>
</dbReference>
<dbReference type="RefSeq" id="XP_040723669.1">
    <property type="nucleotide sequence ID" value="XM_040869785.1"/>
</dbReference>